<name>A0ABY8C1W8_9MICO</name>
<feature type="transmembrane region" description="Helical" evidence="1">
    <location>
        <begin position="41"/>
        <end position="64"/>
    </location>
</feature>
<evidence type="ECO:0008006" key="4">
    <source>
        <dbReference type="Google" id="ProtNLM"/>
    </source>
</evidence>
<gene>
    <name evidence="2" type="ORF">PU630_00340</name>
</gene>
<keyword evidence="1" id="KW-0812">Transmembrane</keyword>
<keyword evidence="1" id="KW-0472">Membrane</keyword>
<proteinExistence type="predicted"/>
<reference evidence="2 3" key="1">
    <citation type="submission" date="2023-03" db="EMBL/GenBank/DDBJ databases">
        <title>Genome sequence of Microbacterium sp. KACC 23027.</title>
        <authorList>
            <person name="Kim S."/>
            <person name="Heo J."/>
            <person name="Kwon S.-W."/>
        </authorList>
    </citation>
    <scope>NUCLEOTIDE SEQUENCE [LARGE SCALE GENOMIC DNA]</scope>
    <source>
        <strain evidence="2 3">KACC 23027</strain>
    </source>
</reference>
<dbReference type="Proteomes" id="UP001214553">
    <property type="component" value="Chromosome"/>
</dbReference>
<sequence>MRHVAWDFDVLREHAHRVEQLGDDVGEAASAVRSQGMGDGAFGLLCSFLVAPAVMITSVAAGMIGDSEALLQRTSMQLRGLAHDGEEFELGVVDALKALGGGLE</sequence>
<organism evidence="2 3">
    <name type="scientific">Microbacterium horticulturae</name>
    <dbReference type="NCBI Taxonomy" id="3028316"/>
    <lineage>
        <taxon>Bacteria</taxon>
        <taxon>Bacillati</taxon>
        <taxon>Actinomycetota</taxon>
        <taxon>Actinomycetes</taxon>
        <taxon>Micrococcales</taxon>
        <taxon>Microbacteriaceae</taxon>
        <taxon>Microbacterium</taxon>
    </lineage>
</organism>
<dbReference type="RefSeq" id="WP_275278370.1">
    <property type="nucleotide sequence ID" value="NZ_CP119108.1"/>
</dbReference>
<keyword evidence="3" id="KW-1185">Reference proteome</keyword>
<evidence type="ECO:0000313" key="3">
    <source>
        <dbReference type="Proteomes" id="UP001214553"/>
    </source>
</evidence>
<evidence type="ECO:0000256" key="1">
    <source>
        <dbReference type="SAM" id="Phobius"/>
    </source>
</evidence>
<protein>
    <recommendedName>
        <fullName evidence="4">Excreted virulence factor EspC, type VII ESX diderm</fullName>
    </recommendedName>
</protein>
<keyword evidence="1" id="KW-1133">Transmembrane helix</keyword>
<evidence type="ECO:0000313" key="2">
    <source>
        <dbReference type="EMBL" id="WEG09046.1"/>
    </source>
</evidence>
<dbReference type="EMBL" id="CP119108">
    <property type="protein sequence ID" value="WEG09046.1"/>
    <property type="molecule type" value="Genomic_DNA"/>
</dbReference>
<accession>A0ABY8C1W8</accession>